<dbReference type="EMBL" id="JAHIBW010000001">
    <property type="protein sequence ID" value="KAG7313592.1"/>
    <property type="molecule type" value="Genomic_DNA"/>
</dbReference>
<protein>
    <submittedName>
        <fullName evidence="2">Uncharacterized protein</fullName>
    </submittedName>
</protein>
<accession>A0ABQ7R8F5</accession>
<feature type="chain" id="PRO_5045710679" evidence="1">
    <location>
        <begin position="19"/>
        <end position="198"/>
    </location>
</feature>
<keyword evidence="3" id="KW-1185">Reference proteome</keyword>
<comment type="caution">
    <text evidence="2">The sequence shown here is derived from an EMBL/GenBank/DDBJ whole genome shotgun (WGS) entry which is preliminary data.</text>
</comment>
<sequence length="198" mass="21262">MQYIYASTLWLLLACIMAAPVDEPIKIDLPVYDQPAAGSGLNSQALNPEHKSEDRMDPSLVAGLISHKLHAATAAFDHRLAVNHVKSGIFGPPVTALEGALLEHEDFGSKKLSVKENLQHIVAGIFQPKPIVDTIHEEEKYGNHGDKFYAAGKAIVGGAEGVSNIVNTVLEVPGNIFKKITRLATEKLNNLGGKLIGL</sequence>
<evidence type="ECO:0000256" key="1">
    <source>
        <dbReference type="SAM" id="SignalP"/>
    </source>
</evidence>
<evidence type="ECO:0000313" key="3">
    <source>
        <dbReference type="Proteomes" id="UP000823941"/>
    </source>
</evidence>
<keyword evidence="1" id="KW-0732">Signal</keyword>
<proteinExistence type="predicted"/>
<name>A0ABQ7R8F5_PLUXY</name>
<dbReference type="Proteomes" id="UP000823941">
    <property type="component" value="Chromosome 1"/>
</dbReference>
<organism evidence="2 3">
    <name type="scientific">Plutella xylostella</name>
    <name type="common">Diamondback moth</name>
    <name type="synonym">Plutella maculipennis</name>
    <dbReference type="NCBI Taxonomy" id="51655"/>
    <lineage>
        <taxon>Eukaryota</taxon>
        <taxon>Metazoa</taxon>
        <taxon>Ecdysozoa</taxon>
        <taxon>Arthropoda</taxon>
        <taxon>Hexapoda</taxon>
        <taxon>Insecta</taxon>
        <taxon>Pterygota</taxon>
        <taxon>Neoptera</taxon>
        <taxon>Endopterygota</taxon>
        <taxon>Lepidoptera</taxon>
        <taxon>Glossata</taxon>
        <taxon>Ditrysia</taxon>
        <taxon>Yponomeutoidea</taxon>
        <taxon>Plutellidae</taxon>
        <taxon>Plutella</taxon>
    </lineage>
</organism>
<reference evidence="2 3" key="1">
    <citation type="submission" date="2021-06" db="EMBL/GenBank/DDBJ databases">
        <title>A haploid diamondback moth (Plutella xylostella L.) genome assembly resolves 31 chromosomes and identifies a diamide resistance mutation.</title>
        <authorList>
            <person name="Ward C.M."/>
            <person name="Perry K.D."/>
            <person name="Baker G."/>
            <person name="Powis K."/>
            <person name="Heckel D.G."/>
            <person name="Baxter S.W."/>
        </authorList>
    </citation>
    <scope>NUCLEOTIDE SEQUENCE [LARGE SCALE GENOMIC DNA]</scope>
    <source>
        <strain evidence="2 3">LV</strain>
        <tissue evidence="2">Single pupa</tissue>
    </source>
</reference>
<feature type="signal peptide" evidence="1">
    <location>
        <begin position="1"/>
        <end position="18"/>
    </location>
</feature>
<evidence type="ECO:0000313" key="2">
    <source>
        <dbReference type="EMBL" id="KAG7313592.1"/>
    </source>
</evidence>
<gene>
    <name evidence="2" type="ORF">JYU34_000745</name>
</gene>